<dbReference type="PANTHER" id="PTHR43268:SF7">
    <property type="entry name" value="RHODANESE DOMAIN-CONTAINING PROTEIN"/>
    <property type="match status" value="1"/>
</dbReference>
<dbReference type="InterPro" id="IPR036873">
    <property type="entry name" value="Rhodanese-like_dom_sf"/>
</dbReference>
<evidence type="ECO:0000259" key="1">
    <source>
        <dbReference type="PROSITE" id="PS50206"/>
    </source>
</evidence>
<dbReference type="PANTHER" id="PTHR43268">
    <property type="entry name" value="THIOSULFATE SULFURTRANSFERASE/RHODANESE-LIKE DOMAIN-CONTAINING PROTEIN 2"/>
    <property type="match status" value="1"/>
</dbReference>
<dbReference type="InterPro" id="IPR035979">
    <property type="entry name" value="RBD_domain_sf"/>
</dbReference>
<keyword evidence="3" id="KW-1185">Reference proteome</keyword>
<dbReference type="Gene3D" id="3.30.70.330">
    <property type="match status" value="1"/>
</dbReference>
<protein>
    <recommendedName>
        <fullName evidence="1">Rhodanese domain-containing protein</fullName>
    </recommendedName>
</protein>
<dbReference type="Pfam" id="PF12368">
    <property type="entry name" value="Rhodanese_C"/>
    <property type="match status" value="1"/>
</dbReference>
<dbReference type="Pfam" id="PF00581">
    <property type="entry name" value="Rhodanese"/>
    <property type="match status" value="1"/>
</dbReference>
<dbReference type="EMBL" id="CAJNNV010025538">
    <property type="protein sequence ID" value="CAE8614967.1"/>
    <property type="molecule type" value="Genomic_DNA"/>
</dbReference>
<dbReference type="InterPro" id="IPR020936">
    <property type="entry name" value="TrhO"/>
</dbReference>
<dbReference type="InterPro" id="IPR012677">
    <property type="entry name" value="Nucleotide-bd_a/b_plait_sf"/>
</dbReference>
<evidence type="ECO:0000313" key="3">
    <source>
        <dbReference type="Proteomes" id="UP000654075"/>
    </source>
</evidence>
<dbReference type="GO" id="GO:0003676">
    <property type="term" value="F:nucleic acid binding"/>
    <property type="evidence" value="ECO:0007669"/>
    <property type="project" value="InterPro"/>
</dbReference>
<feature type="non-terminal residue" evidence="2">
    <location>
        <position position="782"/>
    </location>
</feature>
<proteinExistence type="predicted"/>
<dbReference type="InterPro" id="IPR001763">
    <property type="entry name" value="Rhodanese-like_dom"/>
</dbReference>
<dbReference type="SUPFAM" id="SSF52821">
    <property type="entry name" value="Rhodanese/Cell cycle control phosphatase"/>
    <property type="match status" value="1"/>
</dbReference>
<feature type="domain" description="Rhodanese" evidence="1">
    <location>
        <begin position="175"/>
        <end position="284"/>
    </location>
</feature>
<dbReference type="SUPFAM" id="SSF54928">
    <property type="entry name" value="RNA-binding domain, RBD"/>
    <property type="match status" value="1"/>
</dbReference>
<dbReference type="Gene3D" id="3.30.70.100">
    <property type="match status" value="1"/>
</dbReference>
<name>A0A813FRX6_POLGL</name>
<evidence type="ECO:0000313" key="2">
    <source>
        <dbReference type="EMBL" id="CAE8614967.1"/>
    </source>
</evidence>
<gene>
    <name evidence="2" type="ORF">PGLA1383_LOCUS32680</name>
</gene>
<comment type="caution">
    <text evidence="2">The sequence shown here is derived from an EMBL/GenBank/DDBJ whole genome shotgun (WGS) entry which is preliminary data.</text>
</comment>
<dbReference type="InterPro" id="IPR040503">
    <property type="entry name" value="TRHO_N"/>
</dbReference>
<dbReference type="PROSITE" id="PS50206">
    <property type="entry name" value="RHODANESE_3"/>
    <property type="match status" value="1"/>
</dbReference>
<accession>A0A813FRX6</accession>
<dbReference type="Pfam" id="PF17773">
    <property type="entry name" value="UPF0176_N"/>
    <property type="match status" value="1"/>
</dbReference>
<organism evidence="2 3">
    <name type="scientific">Polarella glacialis</name>
    <name type="common">Dinoflagellate</name>
    <dbReference type="NCBI Taxonomy" id="89957"/>
    <lineage>
        <taxon>Eukaryota</taxon>
        <taxon>Sar</taxon>
        <taxon>Alveolata</taxon>
        <taxon>Dinophyceae</taxon>
        <taxon>Suessiales</taxon>
        <taxon>Suessiaceae</taxon>
        <taxon>Polarella</taxon>
    </lineage>
</organism>
<dbReference type="InterPro" id="IPR022111">
    <property type="entry name" value="Rhodanese_C"/>
</dbReference>
<dbReference type="Gene3D" id="3.40.250.10">
    <property type="entry name" value="Rhodanese-like domain"/>
    <property type="match status" value="1"/>
</dbReference>
<dbReference type="Proteomes" id="UP000654075">
    <property type="component" value="Unassembled WGS sequence"/>
</dbReference>
<dbReference type="OrthoDB" id="426159at2759"/>
<sequence length="782" mass="86712">MVAGWQVGLKESMDGIVTASARSVAHKSLPPIPEGQQPDSYGKWPISIMLFYQYVEPAWTPKLHRRALAFVQALGKKHGVTGRGRCATEGLNCTVTGEAQAVRDFAQGLRDWDSLFDNTDFKITDGLDPFKKFKSLTIQKKEELVAYGLPVAVAPSLKDNLAKHVEADQYHKMMADSDTVIIDVRNRYETEIGHFQPPPGGAEFIDPKVRNSHELPKWLGMPEVQEKLKGKKVMMYCTGGIRCERFSALLSQIKQDNPEFQTQGEFMVRGGIERYMRTFPKGGYWKGKNFLFDKRQEQVPELKPEEELQKEVESKCCGCKKQYGLYRGQFKCTLEDCQVPIIVCPECRTEIEASGPSKKHKLQCALCEEGYRLRDLEAPQLKKAEKRKAESLGPGGVAEKAAKRRQKFAELPPSRRLFVGSLPLAVDVGTVREALGSGAEMVHWITDKTSGVWYGSTFVQMASKSDAKRVVKEASEGTGIRIGKRKPVAESSSVCMCIVMQALAHRGELAKAALLNSFESASLHLLKETSRLLGGLHPTSTSSIVLALERPKQRERQVGVQILLAFWDPEASPGRLGQADCRHAQAANLQKYFLGRIPRLRPEGTMAVLHNSRRRVATPGHAGTRRAPLCAMLAVAAFACAQRTFVQPGAGRGAVARTVRGGGSDSSQSAYTYEPFPWAADITVRDEDLLAVVQAVPDVDSVWPDNFGSMQREDFRTRVKQRAGNLEDRAIDSIFNSFNKATYIVVDRSSCAETIRSWRNSDPQGEVSMNSVNLSIFGGRVQ</sequence>
<dbReference type="AlphaFoldDB" id="A0A813FRX6"/>
<reference evidence="2" key="1">
    <citation type="submission" date="2021-02" db="EMBL/GenBank/DDBJ databases">
        <authorList>
            <person name="Dougan E. K."/>
            <person name="Rhodes N."/>
            <person name="Thang M."/>
            <person name="Chan C."/>
        </authorList>
    </citation>
    <scope>NUCLEOTIDE SEQUENCE</scope>
</reference>
<dbReference type="SMART" id="SM00450">
    <property type="entry name" value="RHOD"/>
    <property type="match status" value="1"/>
</dbReference>